<keyword evidence="2" id="KW-1185">Reference proteome</keyword>
<proteinExistence type="predicted"/>
<name>A0ABP9SMM0_9ACTN</name>
<evidence type="ECO:0008006" key="3">
    <source>
        <dbReference type="Google" id="ProtNLM"/>
    </source>
</evidence>
<evidence type="ECO:0000313" key="1">
    <source>
        <dbReference type="EMBL" id="GAA5197409.1"/>
    </source>
</evidence>
<organism evidence="1 2">
    <name type="scientific">Rugosimonospora acidiphila</name>
    <dbReference type="NCBI Taxonomy" id="556531"/>
    <lineage>
        <taxon>Bacteria</taxon>
        <taxon>Bacillati</taxon>
        <taxon>Actinomycetota</taxon>
        <taxon>Actinomycetes</taxon>
        <taxon>Micromonosporales</taxon>
        <taxon>Micromonosporaceae</taxon>
        <taxon>Rugosimonospora</taxon>
    </lineage>
</organism>
<comment type="caution">
    <text evidence="1">The sequence shown here is derived from an EMBL/GenBank/DDBJ whole genome shotgun (WGS) entry which is preliminary data.</text>
</comment>
<dbReference type="Proteomes" id="UP001501570">
    <property type="component" value="Unassembled WGS sequence"/>
</dbReference>
<accession>A0ABP9SMM0</accession>
<dbReference type="EMBL" id="BAABJQ010000029">
    <property type="protein sequence ID" value="GAA5197409.1"/>
    <property type="molecule type" value="Genomic_DNA"/>
</dbReference>
<evidence type="ECO:0000313" key="2">
    <source>
        <dbReference type="Proteomes" id="UP001501570"/>
    </source>
</evidence>
<gene>
    <name evidence="1" type="ORF">GCM10023322_68610</name>
</gene>
<reference evidence="2" key="1">
    <citation type="journal article" date="2019" name="Int. J. Syst. Evol. Microbiol.">
        <title>The Global Catalogue of Microorganisms (GCM) 10K type strain sequencing project: providing services to taxonomists for standard genome sequencing and annotation.</title>
        <authorList>
            <consortium name="The Broad Institute Genomics Platform"/>
            <consortium name="The Broad Institute Genome Sequencing Center for Infectious Disease"/>
            <person name="Wu L."/>
            <person name="Ma J."/>
        </authorList>
    </citation>
    <scope>NUCLEOTIDE SEQUENCE [LARGE SCALE GENOMIC DNA]</scope>
    <source>
        <strain evidence="2">JCM 18304</strain>
    </source>
</reference>
<sequence length="296" mass="29717">MRRLTTVLTATAVLVLAITLAPIGRPAFAGAWGSVDCRKTPSNPQCLVTVGTSGGPGSPGTTASSACHDPNGTVVPCSLPGVGWLADDGCYYQPATGDELAAAEAAGGILTPPAQWYVGQCGYPPVPGLTQFRVFGSAPGPQLLADMAVKALRLPAPVIRTNPSVAAQVLIRVPVWLWLDSWGDQTATASVPGMSVTATARPTRVVWSPGDGTSVACTGAGTPWSAGDDPASASPTCGHTYLSTSAGAPGNAFTLTAAVTWQVSWAGGGQTGTAPDMQTTAQVGVTVGTSQTVTIG</sequence>
<dbReference type="RefSeq" id="WP_345636793.1">
    <property type="nucleotide sequence ID" value="NZ_BAABJQ010000029.1"/>
</dbReference>
<protein>
    <recommendedName>
        <fullName evidence="3">ATP/GTP-binding protein</fullName>
    </recommendedName>
</protein>